<dbReference type="GO" id="GO:0005637">
    <property type="term" value="C:nuclear inner membrane"/>
    <property type="evidence" value="ECO:0007669"/>
    <property type="project" value="UniProtKB-SubCell"/>
</dbReference>
<dbReference type="Gene3D" id="1.20.120.1630">
    <property type="match status" value="1"/>
</dbReference>
<name>A0ABD1CVC6_CULPP</name>
<accession>A0ABD1CVC6</accession>
<keyword evidence="5 11" id="KW-1133">Transmembrane helix</keyword>
<keyword evidence="3" id="KW-0597">Phosphoprotein</keyword>
<proteinExistence type="inferred from homology"/>
<protein>
    <recommendedName>
        <fullName evidence="14">Lamin b receptor</fullName>
    </recommendedName>
</protein>
<evidence type="ECO:0000256" key="1">
    <source>
        <dbReference type="ARBA" id="ARBA00004473"/>
    </source>
</evidence>
<feature type="region of interest" description="Disordered" evidence="10">
    <location>
        <begin position="1"/>
        <end position="125"/>
    </location>
</feature>
<feature type="transmembrane region" description="Helical" evidence="11">
    <location>
        <begin position="614"/>
        <end position="634"/>
    </location>
</feature>
<evidence type="ECO:0000256" key="11">
    <source>
        <dbReference type="SAM" id="Phobius"/>
    </source>
</evidence>
<dbReference type="PANTHER" id="PTHR21257">
    <property type="entry name" value="DELTA(14)-STEROL REDUCTASE"/>
    <property type="match status" value="1"/>
</dbReference>
<reference evidence="12 13" key="1">
    <citation type="submission" date="2024-05" db="EMBL/GenBank/DDBJ databases">
        <title>Culex pipiens pipiens assembly and annotation.</title>
        <authorList>
            <person name="Alout H."/>
            <person name="Durand T."/>
        </authorList>
    </citation>
    <scope>NUCLEOTIDE SEQUENCE [LARGE SCALE GENOMIC DNA]</scope>
    <source>
        <strain evidence="12">HA-2024</strain>
        <tissue evidence="12">Whole body</tissue>
    </source>
</reference>
<dbReference type="AlphaFoldDB" id="A0ABD1CVC6"/>
<feature type="compositionally biased region" description="Low complexity" evidence="10">
    <location>
        <begin position="91"/>
        <end position="108"/>
    </location>
</feature>
<dbReference type="PANTHER" id="PTHR21257:SF55">
    <property type="entry name" value="DELTA(14)-STEROL REDUCTASE LBR"/>
    <property type="match status" value="1"/>
</dbReference>
<feature type="compositionally biased region" description="Polar residues" evidence="10">
    <location>
        <begin position="159"/>
        <end position="189"/>
    </location>
</feature>
<keyword evidence="7 11" id="KW-0472">Membrane</keyword>
<evidence type="ECO:0000313" key="12">
    <source>
        <dbReference type="EMBL" id="KAL1380190.1"/>
    </source>
</evidence>
<keyword evidence="9" id="KW-0539">Nucleus</keyword>
<feature type="region of interest" description="Disordered" evidence="10">
    <location>
        <begin position="151"/>
        <end position="189"/>
    </location>
</feature>
<feature type="compositionally biased region" description="Low complexity" evidence="10">
    <location>
        <begin position="17"/>
        <end position="41"/>
    </location>
</feature>
<feature type="transmembrane region" description="Helical" evidence="11">
    <location>
        <begin position="354"/>
        <end position="374"/>
    </location>
</feature>
<comment type="similarity">
    <text evidence="2">Belongs to the ERG4/ERG24 family.</text>
</comment>
<dbReference type="GO" id="GO:0003677">
    <property type="term" value="F:DNA binding"/>
    <property type="evidence" value="ECO:0007669"/>
    <property type="project" value="UniProtKB-KW"/>
</dbReference>
<keyword evidence="4 11" id="KW-0812">Transmembrane</keyword>
<keyword evidence="6" id="KW-0238">DNA-binding</keyword>
<evidence type="ECO:0000256" key="6">
    <source>
        <dbReference type="ARBA" id="ARBA00023125"/>
    </source>
</evidence>
<keyword evidence="13" id="KW-1185">Reference proteome</keyword>
<comment type="subcellular location">
    <subcellularLocation>
        <location evidence="1">Nucleus inner membrane</location>
        <topology evidence="1">Multi-pass membrane protein</topology>
    </subcellularLocation>
</comment>
<dbReference type="EMBL" id="JBEHCU010009271">
    <property type="protein sequence ID" value="KAL1380190.1"/>
    <property type="molecule type" value="Genomic_DNA"/>
</dbReference>
<feature type="transmembrane region" description="Helical" evidence="11">
    <location>
        <begin position="415"/>
        <end position="434"/>
    </location>
</feature>
<evidence type="ECO:0000256" key="2">
    <source>
        <dbReference type="ARBA" id="ARBA00005402"/>
    </source>
</evidence>
<dbReference type="InterPro" id="IPR001171">
    <property type="entry name" value="ERG24_DHCR-like"/>
</dbReference>
<evidence type="ECO:0008006" key="14">
    <source>
        <dbReference type="Google" id="ProtNLM"/>
    </source>
</evidence>
<dbReference type="FunFam" id="1.20.120.1630:FF:000013">
    <property type="entry name" value="Lamin-B receptor-like Protein"/>
    <property type="match status" value="1"/>
</dbReference>
<feature type="transmembrane region" description="Helical" evidence="11">
    <location>
        <begin position="320"/>
        <end position="342"/>
    </location>
</feature>
<evidence type="ECO:0000256" key="3">
    <source>
        <dbReference type="ARBA" id="ARBA00022553"/>
    </source>
</evidence>
<evidence type="ECO:0000256" key="4">
    <source>
        <dbReference type="ARBA" id="ARBA00022692"/>
    </source>
</evidence>
<keyword evidence="8" id="KW-0675">Receptor</keyword>
<evidence type="ECO:0000256" key="8">
    <source>
        <dbReference type="ARBA" id="ARBA00023170"/>
    </source>
</evidence>
<feature type="transmembrane region" description="Helical" evidence="11">
    <location>
        <begin position="231"/>
        <end position="251"/>
    </location>
</feature>
<feature type="transmembrane region" description="Helical" evidence="11">
    <location>
        <begin position="530"/>
        <end position="548"/>
    </location>
</feature>
<sequence length="664" mass="73212">MRKVVFSEVVSKSDNYGRSSGNAGRSASGSSFGGRSRCSRTGGSGQAGSQIDGPESNAFAATAEGISGAEESREGKASPARKASPGRKPAAAKVAVKEAVVTTTTTKVSPEEPRRSARIRISEQRDKSPVLKKTLRDKQLSVILDDAAEELSKKGSPAKSLTPNTSQRSVVTSTGGRATASRSVSVANDSQEFSDHEDIEFQSFRRDDNGVREKSYARRSASKQLQDLREFGGNLGAAAVLLLVPAFIFFINHFCSGAAHRDCSFKLPTNLDEFKAISTYFNREVAVIFLLFTWAIALISTIPIGKAVKIVDEIRGQQSYVFTGLSCATFTGLAVFVAEYCYKYPLISTISKGYNQLLVISLVHALITALLAFVKSRYVPQTAWNPYAKSGRILSDFFLGREINPLSFNTINLKLVHYHISLTLALLFNSIILYRNVHFPTLPTSETDLPLLDKLTFIARNTEFEPTPVLAASLTILYLLDLLAYEHHLTHSFDLQSEGFGAQLLLRYAVFPFTLTLLPKYIAAHKLPEVPVWALAAVAALALLGLAIKRSANRLKHQYRLNPLGEKFIDLETLPTFQGRRLLVAKAWGRLRQPNYAGDILQSVALLPLLYWRFAWPPLLAVLFTVALLVHRAARLNERNAKKYNSAWQRYCASVPYALVPKVF</sequence>
<dbReference type="Pfam" id="PF01222">
    <property type="entry name" value="ERG4_ERG24"/>
    <property type="match status" value="1"/>
</dbReference>
<evidence type="ECO:0000256" key="9">
    <source>
        <dbReference type="ARBA" id="ARBA00023242"/>
    </source>
</evidence>
<comment type="caution">
    <text evidence="12">The sequence shown here is derived from an EMBL/GenBank/DDBJ whole genome shotgun (WGS) entry which is preliminary data.</text>
</comment>
<gene>
    <name evidence="12" type="ORF">pipiens_014384</name>
</gene>
<organism evidence="12 13">
    <name type="scientific">Culex pipiens pipiens</name>
    <name type="common">Northern house mosquito</name>
    <dbReference type="NCBI Taxonomy" id="38569"/>
    <lineage>
        <taxon>Eukaryota</taxon>
        <taxon>Metazoa</taxon>
        <taxon>Ecdysozoa</taxon>
        <taxon>Arthropoda</taxon>
        <taxon>Hexapoda</taxon>
        <taxon>Insecta</taxon>
        <taxon>Pterygota</taxon>
        <taxon>Neoptera</taxon>
        <taxon>Endopterygota</taxon>
        <taxon>Diptera</taxon>
        <taxon>Nematocera</taxon>
        <taxon>Culicoidea</taxon>
        <taxon>Culicidae</taxon>
        <taxon>Culicinae</taxon>
        <taxon>Culicini</taxon>
        <taxon>Culex</taxon>
        <taxon>Culex</taxon>
    </lineage>
</organism>
<feature type="compositionally biased region" description="Basic and acidic residues" evidence="10">
    <location>
        <begin position="109"/>
        <end position="125"/>
    </location>
</feature>
<evidence type="ECO:0000256" key="10">
    <source>
        <dbReference type="SAM" id="MobiDB-lite"/>
    </source>
</evidence>
<evidence type="ECO:0000313" key="13">
    <source>
        <dbReference type="Proteomes" id="UP001562425"/>
    </source>
</evidence>
<dbReference type="Proteomes" id="UP001562425">
    <property type="component" value="Unassembled WGS sequence"/>
</dbReference>
<evidence type="ECO:0000256" key="7">
    <source>
        <dbReference type="ARBA" id="ARBA00023136"/>
    </source>
</evidence>
<evidence type="ECO:0000256" key="5">
    <source>
        <dbReference type="ARBA" id="ARBA00022989"/>
    </source>
</evidence>
<feature type="transmembrane region" description="Helical" evidence="11">
    <location>
        <begin position="285"/>
        <end position="308"/>
    </location>
</feature>